<evidence type="ECO:0000313" key="3">
    <source>
        <dbReference type="Proteomes" id="UP000029614"/>
    </source>
</evidence>
<gene>
    <name evidence="2" type="ORF">HMPREF9302_02485</name>
</gene>
<dbReference type="Proteomes" id="UP000029614">
    <property type="component" value="Unassembled WGS sequence"/>
</dbReference>
<dbReference type="EMBL" id="JRNU01000008">
    <property type="protein sequence ID" value="KGF52738.1"/>
    <property type="molecule type" value="Genomic_DNA"/>
</dbReference>
<comment type="caution">
    <text evidence="2">The sequence shown here is derived from an EMBL/GenBank/DDBJ whole genome shotgun (WGS) entry which is preliminary data.</text>
</comment>
<feature type="transmembrane region" description="Helical" evidence="1">
    <location>
        <begin position="6"/>
        <end position="27"/>
    </location>
</feature>
<dbReference type="AlphaFoldDB" id="A0A096B0C5"/>
<evidence type="ECO:0000256" key="1">
    <source>
        <dbReference type="SAM" id="Phobius"/>
    </source>
</evidence>
<reference evidence="2 3" key="1">
    <citation type="submission" date="2014-07" db="EMBL/GenBank/DDBJ databases">
        <authorList>
            <person name="McCorrison J."/>
            <person name="Sanka R."/>
            <person name="Torralba M."/>
            <person name="Gillis M."/>
            <person name="Haft D.H."/>
            <person name="Methe B."/>
            <person name="Sutton G."/>
            <person name="Nelson K.E."/>
        </authorList>
    </citation>
    <scope>NUCLEOTIDE SEQUENCE [LARGE SCALE GENOMIC DNA]</scope>
    <source>
        <strain evidence="2 3">DNF00058</strain>
    </source>
</reference>
<accession>A0A096B0C5</accession>
<keyword evidence="3" id="KW-1185">Reference proteome</keyword>
<name>A0A096B0C5_9BACT</name>
<evidence type="ECO:0000313" key="2">
    <source>
        <dbReference type="EMBL" id="KGF52738.1"/>
    </source>
</evidence>
<dbReference type="RefSeq" id="WP_008449333.1">
    <property type="nucleotide sequence ID" value="NZ_JRNU01000008.1"/>
</dbReference>
<dbReference type="OrthoDB" id="1081116at2"/>
<proteinExistence type="predicted"/>
<organism evidence="2 3">
    <name type="scientific">Prevotella amnii DNF00058</name>
    <dbReference type="NCBI Taxonomy" id="1401066"/>
    <lineage>
        <taxon>Bacteria</taxon>
        <taxon>Pseudomonadati</taxon>
        <taxon>Bacteroidota</taxon>
        <taxon>Bacteroidia</taxon>
        <taxon>Bacteroidales</taxon>
        <taxon>Prevotellaceae</taxon>
        <taxon>Prevotella</taxon>
    </lineage>
</organism>
<keyword evidence="1" id="KW-0472">Membrane</keyword>
<keyword evidence="1" id="KW-0812">Transmembrane</keyword>
<evidence type="ECO:0008006" key="4">
    <source>
        <dbReference type="Google" id="ProtNLM"/>
    </source>
</evidence>
<keyword evidence="1" id="KW-1133">Transmembrane helix</keyword>
<sequence>MISFLKLALLLFIVLFIALVWIIYSFYKQVRKNAQRFGFFTQHANPKREGEETIIDKRSMEQRTKKVIKDNEGEYVNFTETNNPSNTSL</sequence>
<protein>
    <recommendedName>
        <fullName evidence="4">DUF4834 family protein</fullName>
    </recommendedName>
</protein>